<evidence type="ECO:0000313" key="1">
    <source>
        <dbReference type="EMBL" id="NCI50845.1"/>
    </source>
</evidence>
<accession>A0ABW9ZUM7</accession>
<sequence>MSYEDLVKNHSASLIEKLVTTVVNTDPVEIHYDYTDDDQWAIISMHIYEEDKEISIRLHPNDFYDLYFGYYDDEDEFFDIIQPLTEEEKQILPEALRKLMQSVLAKEEGMRIPGNFLARK</sequence>
<dbReference type="RefSeq" id="WP_161819152.1">
    <property type="nucleotide sequence ID" value="NZ_JAACJS010000015.1"/>
</dbReference>
<organism evidence="1 2">
    <name type="scientific">Sediminibacterium roseum</name>
    <dbReference type="NCBI Taxonomy" id="1978412"/>
    <lineage>
        <taxon>Bacteria</taxon>
        <taxon>Pseudomonadati</taxon>
        <taxon>Bacteroidota</taxon>
        <taxon>Chitinophagia</taxon>
        <taxon>Chitinophagales</taxon>
        <taxon>Chitinophagaceae</taxon>
        <taxon>Sediminibacterium</taxon>
    </lineage>
</organism>
<evidence type="ECO:0000313" key="2">
    <source>
        <dbReference type="Proteomes" id="UP000753802"/>
    </source>
</evidence>
<dbReference type="Proteomes" id="UP000753802">
    <property type="component" value="Unassembled WGS sequence"/>
</dbReference>
<comment type="caution">
    <text evidence="1">The sequence shown here is derived from an EMBL/GenBank/DDBJ whole genome shotgun (WGS) entry which is preliminary data.</text>
</comment>
<reference evidence="1 2" key="1">
    <citation type="submission" date="2020-01" db="EMBL/GenBank/DDBJ databases">
        <title>Genome analysis.</title>
        <authorList>
            <person name="Wu S."/>
            <person name="Wang G."/>
        </authorList>
    </citation>
    <scope>NUCLEOTIDE SEQUENCE [LARGE SCALE GENOMIC DNA]</scope>
    <source>
        <strain evidence="1 2">SYL130</strain>
    </source>
</reference>
<name>A0ABW9ZUM7_9BACT</name>
<protein>
    <submittedName>
        <fullName evidence="1">Uncharacterized protein</fullName>
    </submittedName>
</protein>
<dbReference type="EMBL" id="JAACJS010000015">
    <property type="protein sequence ID" value="NCI50845.1"/>
    <property type="molecule type" value="Genomic_DNA"/>
</dbReference>
<proteinExistence type="predicted"/>
<keyword evidence="2" id="KW-1185">Reference proteome</keyword>
<gene>
    <name evidence="1" type="ORF">GWC95_12980</name>
</gene>